<reference evidence="1 2" key="1">
    <citation type="submission" date="2017-06" db="EMBL/GenBank/DDBJ databases">
        <title>Herbaspirillum phytohormonus sp. nov., isolated from the root nodule of Robinia pseudoacacia in lead-zinc mine.</title>
        <authorList>
            <person name="Fan M."/>
            <person name="Lin Y."/>
        </authorList>
    </citation>
    <scope>NUCLEOTIDE SEQUENCE [LARGE SCALE GENOMIC DNA]</scope>
    <source>
        <strain evidence="1 2">HZ10</strain>
    </source>
</reference>
<accession>A0A246WPH1</accession>
<dbReference type="AlphaFoldDB" id="A0A246WPH1"/>
<dbReference type="InterPro" id="IPR010710">
    <property type="entry name" value="DUF1289"/>
</dbReference>
<dbReference type="Proteomes" id="UP000197596">
    <property type="component" value="Unassembled WGS sequence"/>
</dbReference>
<dbReference type="EMBL" id="NJGU01000008">
    <property type="protein sequence ID" value="OWY28262.1"/>
    <property type="molecule type" value="Genomic_DNA"/>
</dbReference>
<proteinExistence type="predicted"/>
<evidence type="ECO:0000313" key="2">
    <source>
        <dbReference type="Proteomes" id="UP000197596"/>
    </source>
</evidence>
<sequence>MGKDAKNPCVSLCHLKHEICTGCGRSRSEIKEWKGMKHKEQKATVERAAVRLKELRRKERKH</sequence>
<name>A0A246WPH1_9BURK</name>
<protein>
    <submittedName>
        <fullName evidence="1">DUF1289 domain-containing protein</fullName>
    </submittedName>
</protein>
<dbReference type="Pfam" id="PF06945">
    <property type="entry name" value="DUF1289"/>
    <property type="match status" value="1"/>
</dbReference>
<evidence type="ECO:0000313" key="1">
    <source>
        <dbReference type="EMBL" id="OWY28262.1"/>
    </source>
</evidence>
<gene>
    <name evidence="1" type="ORF">CEJ42_16475</name>
</gene>
<comment type="caution">
    <text evidence="1">The sequence shown here is derived from an EMBL/GenBank/DDBJ whole genome shotgun (WGS) entry which is preliminary data.</text>
</comment>
<organism evidence="1 2">
    <name type="scientific">Herbaspirillum robiniae</name>
    <dbReference type="NCBI Taxonomy" id="2014887"/>
    <lineage>
        <taxon>Bacteria</taxon>
        <taxon>Pseudomonadati</taxon>
        <taxon>Pseudomonadota</taxon>
        <taxon>Betaproteobacteria</taxon>
        <taxon>Burkholderiales</taxon>
        <taxon>Oxalobacteraceae</taxon>
        <taxon>Herbaspirillum</taxon>
    </lineage>
</organism>